<keyword evidence="3" id="KW-1185">Reference proteome</keyword>
<protein>
    <submittedName>
        <fullName evidence="2">Uncharacterized protein</fullName>
    </submittedName>
</protein>
<dbReference type="EMBL" id="KV425576">
    <property type="protein sequence ID" value="KZT24721.1"/>
    <property type="molecule type" value="Genomic_DNA"/>
</dbReference>
<dbReference type="AlphaFoldDB" id="A0A165S642"/>
<name>A0A165S642_9AGAM</name>
<gene>
    <name evidence="2" type="ORF">NEOLEDRAFT_1134775</name>
</gene>
<evidence type="ECO:0000256" key="1">
    <source>
        <dbReference type="SAM" id="MobiDB-lite"/>
    </source>
</evidence>
<dbReference type="Proteomes" id="UP000076761">
    <property type="component" value="Unassembled WGS sequence"/>
</dbReference>
<feature type="region of interest" description="Disordered" evidence="1">
    <location>
        <begin position="260"/>
        <end position="413"/>
    </location>
</feature>
<dbReference type="OrthoDB" id="10663255at2759"/>
<evidence type="ECO:0000313" key="2">
    <source>
        <dbReference type="EMBL" id="KZT24721.1"/>
    </source>
</evidence>
<sequence length="413" mass="47833">MAITPVGTQGFVFAQYAEYHEWRCRNIGWILAQSNAYHRFVCAVHRSLKRHYTGSAHAKAKAKGLRVDVDMAKAKAGDLRKAVDNNGDYAVPRGDRTIYYDKGYCIWVNGEYEWHWYRNDPRWQHEGLPGPRFDARAGQWYQCDERGRKVWEEDPQQPRRDETTIRWRQSVGPASPHRVIYEREQAAPASSHRIVYGREAPVNRHRVIYERRPVAPSSLRRVIYEREPVRYPDSPRRVIYERPPESLHHQRSATLVSMHHPCPKRLDRPLSPHPLDTPKAPRMRTRELPDELPQPEPDGRGSEAGLLDYNREQPGTPNYSRREPEAGPLACTRGPHVPSGQPVDRPYREDKAGSSDQSRNRPVVGLSNCNRGQPTIDPSNDQEGRSRKRKYREDEDERQPQSRRASHQVGLCC</sequence>
<proteinExistence type="predicted"/>
<accession>A0A165S642</accession>
<organism evidence="2 3">
    <name type="scientific">Neolentinus lepideus HHB14362 ss-1</name>
    <dbReference type="NCBI Taxonomy" id="1314782"/>
    <lineage>
        <taxon>Eukaryota</taxon>
        <taxon>Fungi</taxon>
        <taxon>Dikarya</taxon>
        <taxon>Basidiomycota</taxon>
        <taxon>Agaricomycotina</taxon>
        <taxon>Agaricomycetes</taxon>
        <taxon>Gloeophyllales</taxon>
        <taxon>Gloeophyllaceae</taxon>
        <taxon>Neolentinus</taxon>
    </lineage>
</organism>
<dbReference type="InParanoid" id="A0A165S642"/>
<feature type="compositionally biased region" description="Polar residues" evidence="1">
    <location>
        <begin position="367"/>
        <end position="381"/>
    </location>
</feature>
<reference evidence="2 3" key="1">
    <citation type="journal article" date="2016" name="Mol. Biol. Evol.">
        <title>Comparative Genomics of Early-Diverging Mushroom-Forming Fungi Provides Insights into the Origins of Lignocellulose Decay Capabilities.</title>
        <authorList>
            <person name="Nagy L.G."/>
            <person name="Riley R."/>
            <person name="Tritt A."/>
            <person name="Adam C."/>
            <person name="Daum C."/>
            <person name="Floudas D."/>
            <person name="Sun H."/>
            <person name="Yadav J.S."/>
            <person name="Pangilinan J."/>
            <person name="Larsson K.H."/>
            <person name="Matsuura K."/>
            <person name="Barry K."/>
            <person name="Labutti K."/>
            <person name="Kuo R."/>
            <person name="Ohm R.A."/>
            <person name="Bhattacharya S.S."/>
            <person name="Shirouzu T."/>
            <person name="Yoshinaga Y."/>
            <person name="Martin F.M."/>
            <person name="Grigoriev I.V."/>
            <person name="Hibbett D.S."/>
        </authorList>
    </citation>
    <scope>NUCLEOTIDE SEQUENCE [LARGE SCALE GENOMIC DNA]</scope>
    <source>
        <strain evidence="2 3">HHB14362 ss-1</strain>
    </source>
</reference>
<evidence type="ECO:0000313" key="3">
    <source>
        <dbReference type="Proteomes" id="UP000076761"/>
    </source>
</evidence>